<accession>A0A378JGB8</accession>
<dbReference type="PANTHER" id="PTHR33121">
    <property type="entry name" value="CYCLIC DI-GMP PHOSPHODIESTERASE PDEF"/>
    <property type="match status" value="1"/>
</dbReference>
<keyword evidence="1" id="KW-0472">Membrane</keyword>
<dbReference type="InterPro" id="IPR043128">
    <property type="entry name" value="Rev_trsase/Diguanyl_cyclase"/>
</dbReference>
<evidence type="ECO:0000259" key="3">
    <source>
        <dbReference type="PROSITE" id="PS50887"/>
    </source>
</evidence>
<dbReference type="SUPFAM" id="SSF55073">
    <property type="entry name" value="Nucleotide cyclase"/>
    <property type="match status" value="1"/>
</dbReference>
<dbReference type="Gene3D" id="3.20.20.450">
    <property type="entry name" value="EAL domain"/>
    <property type="match status" value="1"/>
</dbReference>
<dbReference type="InterPro" id="IPR035919">
    <property type="entry name" value="EAL_sf"/>
</dbReference>
<dbReference type="RefSeq" id="WP_058498484.1">
    <property type="nucleotide sequence ID" value="NZ_CAAAHW010000010.1"/>
</dbReference>
<dbReference type="PROSITE" id="PS50883">
    <property type="entry name" value="EAL"/>
    <property type="match status" value="1"/>
</dbReference>
<dbReference type="Gene3D" id="3.30.70.270">
    <property type="match status" value="1"/>
</dbReference>
<dbReference type="EMBL" id="LNYE01000020">
    <property type="protein sequence ID" value="KTD11879.1"/>
    <property type="molecule type" value="Genomic_DNA"/>
</dbReference>
<dbReference type="Proteomes" id="UP000054691">
    <property type="component" value="Unassembled WGS sequence"/>
</dbReference>
<organism evidence="5 7">
    <name type="scientific">Legionella gratiana</name>
    <dbReference type="NCBI Taxonomy" id="45066"/>
    <lineage>
        <taxon>Bacteria</taxon>
        <taxon>Pseudomonadati</taxon>
        <taxon>Pseudomonadota</taxon>
        <taxon>Gammaproteobacteria</taxon>
        <taxon>Legionellales</taxon>
        <taxon>Legionellaceae</taxon>
        <taxon>Legionella</taxon>
    </lineage>
</organism>
<feature type="domain" description="GGDEF" evidence="3">
    <location>
        <begin position="143"/>
        <end position="284"/>
    </location>
</feature>
<dbReference type="InterPro" id="IPR029787">
    <property type="entry name" value="Nucleotide_cyclase"/>
</dbReference>
<dbReference type="Pfam" id="PF00563">
    <property type="entry name" value="EAL"/>
    <property type="match status" value="1"/>
</dbReference>
<dbReference type="Proteomes" id="UP000254476">
    <property type="component" value="Unassembled WGS sequence"/>
</dbReference>
<dbReference type="CDD" id="cd01948">
    <property type="entry name" value="EAL"/>
    <property type="match status" value="1"/>
</dbReference>
<evidence type="ECO:0000256" key="1">
    <source>
        <dbReference type="SAM" id="Phobius"/>
    </source>
</evidence>
<dbReference type="SUPFAM" id="SSF141868">
    <property type="entry name" value="EAL domain-like"/>
    <property type="match status" value="1"/>
</dbReference>
<keyword evidence="6" id="KW-1185">Reference proteome</keyword>
<feature type="domain" description="EAL" evidence="2">
    <location>
        <begin position="293"/>
        <end position="546"/>
    </location>
</feature>
<keyword evidence="1" id="KW-0812">Transmembrane</keyword>
<evidence type="ECO:0000313" key="7">
    <source>
        <dbReference type="Proteomes" id="UP000254476"/>
    </source>
</evidence>
<keyword evidence="1" id="KW-1133">Transmembrane helix</keyword>
<dbReference type="OrthoDB" id="9804951at2"/>
<reference evidence="5 7" key="2">
    <citation type="submission" date="2018-06" db="EMBL/GenBank/DDBJ databases">
        <authorList>
            <consortium name="Pathogen Informatics"/>
            <person name="Doyle S."/>
        </authorList>
    </citation>
    <scope>NUCLEOTIDE SEQUENCE [LARGE SCALE GENOMIC DNA]</scope>
    <source>
        <strain evidence="5 7">NCTC12388</strain>
    </source>
</reference>
<dbReference type="SMART" id="SM00052">
    <property type="entry name" value="EAL"/>
    <property type="match status" value="1"/>
</dbReference>
<dbReference type="Pfam" id="PF00990">
    <property type="entry name" value="GGDEF"/>
    <property type="match status" value="1"/>
</dbReference>
<evidence type="ECO:0000313" key="5">
    <source>
        <dbReference type="EMBL" id="STX46529.1"/>
    </source>
</evidence>
<dbReference type="EMBL" id="UGOB01000001">
    <property type="protein sequence ID" value="STX46529.1"/>
    <property type="molecule type" value="Genomic_DNA"/>
</dbReference>
<dbReference type="NCBIfam" id="TIGR00254">
    <property type="entry name" value="GGDEF"/>
    <property type="match status" value="1"/>
</dbReference>
<evidence type="ECO:0000259" key="2">
    <source>
        <dbReference type="PROSITE" id="PS50883"/>
    </source>
</evidence>
<feature type="transmembrane region" description="Helical" evidence="1">
    <location>
        <begin position="21"/>
        <end position="42"/>
    </location>
</feature>
<dbReference type="InterPro" id="IPR001633">
    <property type="entry name" value="EAL_dom"/>
</dbReference>
<dbReference type="AlphaFoldDB" id="A0A378JGB8"/>
<dbReference type="STRING" id="45066.Lgra_1337"/>
<sequence length="550" mass="61580">MDINYKLAKSSIILREYVNKYAYIGLSIAIGSILIASLVVSYQITGFINLDGFIKAQTTNPAIWILDLTPFLFAYWGQSFCHGLVNTAESFVANKTEELRYKSGDLESKLKYESEHDFFTQLPNALLFSEQITQAIDKIEKSNELAVILLKLNDFKAIHNNFGNFNSNSVLIEFVKKLKEMLLSSFMLQATMGINSIARVEGDEFALLLPRLNKNINLHALLNAIIDATHLSFTVDGIHITISTTAGAAVYPNAGADNVALVNHARTAVFHARKKNKPFAIYNSDMEEDFTTNRIVMNGLKAAIENQEIKIYYQPTVELATGKIIGAEATGSFVHEKYGLISAEKFSSLIEGSNLIQQLTSFMLTNVTEQLVLWHQAGHQIFASLHLSIQDAINRKLPVFIESLLNENKISPQYLILEFDERACLSEPKKSITVLHELSNLGVKIAIHDFCSGYSSFLYLVNFPIDRIKIEKSLILSMIKDKKNSKIVEAIIKLAQILELDVFANGVENQEIREQLQQYGCMYGQGSYFSNQVSPYEFMAQLSNAHGPTA</sequence>
<dbReference type="PANTHER" id="PTHR33121:SF71">
    <property type="entry name" value="OXYGEN SENSOR PROTEIN DOSP"/>
    <property type="match status" value="1"/>
</dbReference>
<gene>
    <name evidence="5" type="primary">cph2_4</name>
    <name evidence="4" type="ORF">Lgra_1337</name>
    <name evidence="5" type="ORF">NCTC12388_03296</name>
</gene>
<proteinExistence type="predicted"/>
<name>A0A378JGB8_9GAMM</name>
<evidence type="ECO:0000313" key="6">
    <source>
        <dbReference type="Proteomes" id="UP000054691"/>
    </source>
</evidence>
<protein>
    <submittedName>
        <fullName evidence="5">Regulatory protein (GGDEF and EAL domains)</fullName>
    </submittedName>
</protein>
<dbReference type="GO" id="GO:0071111">
    <property type="term" value="F:cyclic-guanylate-specific phosphodiesterase activity"/>
    <property type="evidence" value="ECO:0007669"/>
    <property type="project" value="InterPro"/>
</dbReference>
<reference evidence="4 6" key="1">
    <citation type="submission" date="2015-11" db="EMBL/GenBank/DDBJ databases">
        <title>Genomic analysis of 38 Legionella species identifies large and diverse effector repertoires.</title>
        <authorList>
            <person name="Burstein D."/>
            <person name="Amaro F."/>
            <person name="Zusman T."/>
            <person name="Lifshitz Z."/>
            <person name="Cohen O."/>
            <person name="Gilbert J.A."/>
            <person name="Pupko T."/>
            <person name="Shuman H.A."/>
            <person name="Segal G."/>
        </authorList>
    </citation>
    <scope>NUCLEOTIDE SEQUENCE [LARGE SCALE GENOMIC DNA]</scope>
    <source>
        <strain evidence="4 6">Lyon 8420412</strain>
    </source>
</reference>
<dbReference type="InterPro" id="IPR000160">
    <property type="entry name" value="GGDEF_dom"/>
</dbReference>
<dbReference type="CDD" id="cd01949">
    <property type="entry name" value="GGDEF"/>
    <property type="match status" value="1"/>
</dbReference>
<evidence type="ECO:0000313" key="4">
    <source>
        <dbReference type="EMBL" id="KTD11879.1"/>
    </source>
</evidence>
<dbReference type="PROSITE" id="PS50887">
    <property type="entry name" value="GGDEF"/>
    <property type="match status" value="1"/>
</dbReference>
<dbReference type="SMART" id="SM00267">
    <property type="entry name" value="GGDEF"/>
    <property type="match status" value="1"/>
</dbReference>
<dbReference type="InterPro" id="IPR050706">
    <property type="entry name" value="Cyclic-di-GMP_PDE-like"/>
</dbReference>